<accession>A0A936ZFG7</accession>
<dbReference type="CDD" id="cd00555">
    <property type="entry name" value="Maf"/>
    <property type="match status" value="1"/>
</dbReference>
<dbReference type="PANTHER" id="PTHR43213:SF5">
    <property type="entry name" value="BIFUNCTIONAL DTTP_UTP PYROPHOSPHATASE_METHYLTRANSFERASE PROTEIN-RELATED"/>
    <property type="match status" value="1"/>
</dbReference>
<dbReference type="GO" id="GO:0005737">
    <property type="term" value="C:cytoplasm"/>
    <property type="evidence" value="ECO:0007669"/>
    <property type="project" value="UniProtKB-SubCell"/>
</dbReference>
<evidence type="ECO:0000256" key="3">
    <source>
        <dbReference type="ARBA" id="ARBA00023080"/>
    </source>
</evidence>
<evidence type="ECO:0000256" key="1">
    <source>
        <dbReference type="ARBA" id="ARBA00001968"/>
    </source>
</evidence>
<dbReference type="RefSeq" id="WP_201681992.1">
    <property type="nucleotide sequence ID" value="NZ_JAEQNA010000001.1"/>
</dbReference>
<keyword evidence="2 4" id="KW-0378">Hydrolase</keyword>
<evidence type="ECO:0000256" key="4">
    <source>
        <dbReference type="HAMAP-Rule" id="MF_00528"/>
    </source>
</evidence>
<comment type="cofactor">
    <cofactor evidence="1 4">
        <name>a divalent metal cation</name>
        <dbReference type="ChEBI" id="CHEBI:60240"/>
    </cofactor>
</comment>
<dbReference type="NCBIfam" id="TIGR00172">
    <property type="entry name" value="maf"/>
    <property type="match status" value="1"/>
</dbReference>
<reference evidence="5" key="1">
    <citation type="submission" date="2021-01" db="EMBL/GenBank/DDBJ databases">
        <title>Ramlibacter sp. strain AW1 16S ribosomal RNA gene Genome sequencing and assembly.</title>
        <authorList>
            <person name="Kang M."/>
        </authorList>
    </citation>
    <scope>NUCLEOTIDE SEQUENCE</scope>
    <source>
        <strain evidence="5">AW1</strain>
    </source>
</reference>
<comment type="similarity">
    <text evidence="4">Belongs to the Maf family. YhdE subfamily.</text>
</comment>
<comment type="catalytic activity">
    <reaction evidence="4">
        <text>UTP + H2O = UMP + diphosphate + H(+)</text>
        <dbReference type="Rhea" id="RHEA:29395"/>
        <dbReference type="ChEBI" id="CHEBI:15377"/>
        <dbReference type="ChEBI" id="CHEBI:15378"/>
        <dbReference type="ChEBI" id="CHEBI:33019"/>
        <dbReference type="ChEBI" id="CHEBI:46398"/>
        <dbReference type="ChEBI" id="CHEBI:57865"/>
        <dbReference type="EC" id="3.6.1.9"/>
    </reaction>
</comment>
<comment type="caution">
    <text evidence="5">The sequence shown here is derived from an EMBL/GenBank/DDBJ whole genome shotgun (WGS) entry which is preliminary data.</text>
</comment>
<dbReference type="Proteomes" id="UP000613011">
    <property type="component" value="Unassembled WGS sequence"/>
</dbReference>
<evidence type="ECO:0000313" key="5">
    <source>
        <dbReference type="EMBL" id="MBL0418922.1"/>
    </source>
</evidence>
<keyword evidence="6" id="KW-1185">Reference proteome</keyword>
<keyword evidence="3 4" id="KW-0546">Nucleotide metabolism</keyword>
<feature type="active site" description="Proton acceptor" evidence="4">
    <location>
        <position position="85"/>
    </location>
</feature>
<comment type="catalytic activity">
    <reaction evidence="4">
        <text>dTTP + H2O = dTMP + diphosphate + H(+)</text>
        <dbReference type="Rhea" id="RHEA:28534"/>
        <dbReference type="ChEBI" id="CHEBI:15377"/>
        <dbReference type="ChEBI" id="CHEBI:15378"/>
        <dbReference type="ChEBI" id="CHEBI:33019"/>
        <dbReference type="ChEBI" id="CHEBI:37568"/>
        <dbReference type="ChEBI" id="CHEBI:63528"/>
        <dbReference type="EC" id="3.6.1.9"/>
    </reaction>
</comment>
<evidence type="ECO:0000256" key="2">
    <source>
        <dbReference type="ARBA" id="ARBA00022801"/>
    </source>
</evidence>
<dbReference type="GO" id="GO:0047429">
    <property type="term" value="F:nucleoside triphosphate diphosphatase activity"/>
    <property type="evidence" value="ECO:0007669"/>
    <property type="project" value="UniProtKB-EC"/>
</dbReference>
<dbReference type="InterPro" id="IPR003697">
    <property type="entry name" value="Maf-like"/>
</dbReference>
<evidence type="ECO:0000313" key="6">
    <source>
        <dbReference type="Proteomes" id="UP000613011"/>
    </source>
</evidence>
<proteinExistence type="inferred from homology"/>
<gene>
    <name evidence="5" type="primary">maf</name>
    <name evidence="5" type="ORF">JI739_01055</name>
</gene>
<sequence length="204" mass="21802">MSVSAPRFIYLASQSPRRRQLLEQVGVPHELLLADPGEDTESIEAVAPGEDPTAYVCRVTGLKLQAALARLRARDLPPAPVLCSDTTVALGQRIFGKPADAQEAVSMLRELAGATHRVLTAIAIAHDGRQHQAVSESRVTFEPLTTAQIERYVASGEPLGKAGAYAIQGRMALHVSHISGSYSGIMGLPLFETGQLLRAVGWPC</sequence>
<comment type="caution">
    <text evidence="4">Lacks conserved residue(s) required for the propagation of feature annotation.</text>
</comment>
<comment type="function">
    <text evidence="4">Nucleoside triphosphate pyrophosphatase that hydrolyzes dTTP and UTP. May have a dual role in cell division arrest and in preventing the incorporation of modified nucleotides into cellular nucleic acids.</text>
</comment>
<dbReference type="Gene3D" id="3.90.950.10">
    <property type="match status" value="1"/>
</dbReference>
<organism evidence="5 6">
    <name type="scientific">Ramlibacter aurantiacus</name>
    <dbReference type="NCBI Taxonomy" id="2801330"/>
    <lineage>
        <taxon>Bacteria</taxon>
        <taxon>Pseudomonadati</taxon>
        <taxon>Pseudomonadota</taxon>
        <taxon>Betaproteobacteria</taxon>
        <taxon>Burkholderiales</taxon>
        <taxon>Comamonadaceae</taxon>
        <taxon>Ramlibacter</taxon>
    </lineage>
</organism>
<comment type="subcellular location">
    <subcellularLocation>
        <location evidence="4">Cytoplasm</location>
    </subcellularLocation>
</comment>
<feature type="site" description="Important for substrate specificity" evidence="4">
    <location>
        <position position="168"/>
    </location>
</feature>
<feature type="site" description="Important for substrate specificity" evidence="4">
    <location>
        <position position="86"/>
    </location>
</feature>
<dbReference type="HAMAP" id="MF_00528">
    <property type="entry name" value="Maf"/>
    <property type="match status" value="1"/>
</dbReference>
<dbReference type="Pfam" id="PF02545">
    <property type="entry name" value="Maf"/>
    <property type="match status" value="1"/>
</dbReference>
<protein>
    <recommendedName>
        <fullName evidence="4">dTTP/UTP pyrophosphatase</fullName>
        <shortName evidence="4">dTTPase/UTPase</shortName>
        <ecNumber evidence="4">3.6.1.9</ecNumber>
    </recommendedName>
    <alternativeName>
        <fullName evidence="4">Nucleoside triphosphate pyrophosphatase</fullName>
    </alternativeName>
    <alternativeName>
        <fullName evidence="4">Nucleotide pyrophosphatase</fullName>
        <shortName evidence="4">Nucleotide PPase</shortName>
    </alternativeName>
</protein>
<name>A0A936ZFG7_9BURK</name>
<dbReference type="InterPro" id="IPR029001">
    <property type="entry name" value="ITPase-like_fam"/>
</dbReference>
<dbReference type="EMBL" id="JAEQNA010000001">
    <property type="protein sequence ID" value="MBL0418922.1"/>
    <property type="molecule type" value="Genomic_DNA"/>
</dbReference>
<dbReference type="PANTHER" id="PTHR43213">
    <property type="entry name" value="BIFUNCTIONAL DTTP/UTP PYROPHOSPHATASE/METHYLTRANSFERASE PROTEIN-RELATED"/>
    <property type="match status" value="1"/>
</dbReference>
<dbReference type="SUPFAM" id="SSF52972">
    <property type="entry name" value="ITPase-like"/>
    <property type="match status" value="1"/>
</dbReference>
<dbReference type="PIRSF" id="PIRSF006305">
    <property type="entry name" value="Maf"/>
    <property type="match status" value="1"/>
</dbReference>
<dbReference type="GO" id="GO:0009117">
    <property type="term" value="P:nucleotide metabolic process"/>
    <property type="evidence" value="ECO:0007669"/>
    <property type="project" value="UniProtKB-KW"/>
</dbReference>
<keyword evidence="4" id="KW-0963">Cytoplasm</keyword>
<dbReference type="AlphaFoldDB" id="A0A936ZFG7"/>
<dbReference type="EC" id="3.6.1.9" evidence="4"/>
<feature type="site" description="Important for substrate specificity" evidence="4">
    <location>
        <position position="17"/>
    </location>
</feature>